<feature type="domain" description="Kinetochore protein Ndc80 CH" evidence="14">
    <location>
        <begin position="116"/>
        <end position="268"/>
    </location>
</feature>
<keyword evidence="6 11" id="KW-0995">Kinetochore</keyword>
<evidence type="ECO:0000256" key="3">
    <source>
        <dbReference type="ARBA" id="ARBA00022454"/>
    </source>
</evidence>
<keyword evidence="8 11" id="KW-0539">Nucleus</keyword>
<keyword evidence="7 12" id="KW-0175">Coiled coil</keyword>
<sequence>MSQDTGLFSVRRPRETLGGISYNTGIPPPGSSMKRSHNSSGAGYGSHGRSMSGSRHSLAMSSRPAQPALHRSSSGNNLADLGHSSVKRSSYQQPPSSYTSTVHTPANARASMGADRRSSLYQPRQSTSGAPSHRSFFQSNLQPAGVLRDPRPLKDRSYQARIGQELLEYMSRNDFEAQMGHVLSPNAMKSPTQKDFNCMFQWLYHRIDPSYKFIKNIDHQVPPILKQLKYPFERSITKSQLAAVGGQNWSTFLGLLHWMMQLAQMLDGYMSNQYMDACLDEGVDVSGDLIIFDFLSGAYNDWISDDMSDNDAEKALAPHIEAMARAFERSRSRYMEELKVLEEENPRLLKEMEDLKNSTPDESELSEEYEAIKANAAEYEEYNSQTRRRIEKYEDRNTVKEQELEKLEQELKEMEEKRKRLQSEVDAQGISVQDIDRMIDERERVKKGLESTTTRLDEAKRNVLEKELEASSKLSELEDLIKSYNSQAYRVGIVPATACNAKGRDYELKLMVDDCSDLTSSNLQSSGSGPLASTERLLANAVAGYQPGHLFNLDLRGYVRPNCLELQKEISERCSTAVERRIKDHERLDAIKEAINDKTEEGEALQERIRTAEHEHGSMYEVMKTQRTKAKAQIEEMEKKLSRMRSEVSELEQAVQLMEHNEINTTTEYEQLNMRGPALRQELSAEIERSLDKVTEFKIHIQHDLELYEKLVHDEWKTELGIEGDCDETGGVDI</sequence>
<comment type="subunit">
    <text evidence="11">Component of the NDC80 complex.</text>
</comment>
<protein>
    <recommendedName>
        <fullName evidence="11">Kinetochore protein NDC80</fullName>
    </recommendedName>
</protein>
<feature type="region of interest" description="Disordered" evidence="13">
    <location>
        <begin position="1"/>
        <end position="153"/>
    </location>
</feature>
<dbReference type="STRING" id="1399860.A0A2C5Y916"/>
<feature type="compositionally biased region" description="Polar residues" evidence="13">
    <location>
        <begin position="119"/>
        <end position="142"/>
    </location>
</feature>
<feature type="coiled-coil region" evidence="12">
    <location>
        <begin position="324"/>
        <end position="469"/>
    </location>
</feature>
<evidence type="ECO:0000256" key="12">
    <source>
        <dbReference type="SAM" id="Coils"/>
    </source>
</evidence>
<dbReference type="Pfam" id="PF03801">
    <property type="entry name" value="Ndc80_HEC"/>
    <property type="match status" value="1"/>
</dbReference>
<dbReference type="GO" id="GO:0051301">
    <property type="term" value="P:cell division"/>
    <property type="evidence" value="ECO:0007669"/>
    <property type="project" value="UniProtKB-UniRule"/>
</dbReference>
<reference evidence="15 16" key="1">
    <citation type="submission" date="2017-06" db="EMBL/GenBank/DDBJ databases">
        <title>Ant-infecting Ophiocordyceps genomes reveal a high diversity of potential behavioral manipulation genes and a possible major role for enterotoxins.</title>
        <authorList>
            <person name="De Bekker C."/>
            <person name="Evans H.C."/>
            <person name="Brachmann A."/>
            <person name="Hughes D.P."/>
        </authorList>
    </citation>
    <scope>NUCLEOTIDE SEQUENCE [LARGE SCALE GENOMIC DNA]</scope>
    <source>
        <strain evidence="15 16">Map64</strain>
    </source>
</reference>
<comment type="subcellular location">
    <subcellularLocation>
        <location evidence="11">Chromosome</location>
        <location evidence="11">Centromere</location>
        <location evidence="11">Kinetochore</location>
    </subcellularLocation>
    <subcellularLocation>
        <location evidence="11">Nucleus</location>
    </subcellularLocation>
</comment>
<dbReference type="FunFam" id="1.10.418.30:FF:000001">
    <property type="entry name" value="Probable kinetochore protein ndc80"/>
    <property type="match status" value="1"/>
</dbReference>
<keyword evidence="10 11" id="KW-0137">Centromere</keyword>
<accession>A0A2C5Y916</accession>
<evidence type="ECO:0000256" key="1">
    <source>
        <dbReference type="ARBA" id="ARBA00002772"/>
    </source>
</evidence>
<evidence type="ECO:0000256" key="9">
    <source>
        <dbReference type="ARBA" id="ARBA00023306"/>
    </source>
</evidence>
<evidence type="ECO:0000313" key="15">
    <source>
        <dbReference type="EMBL" id="PHH65975.1"/>
    </source>
</evidence>
<evidence type="ECO:0000256" key="6">
    <source>
        <dbReference type="ARBA" id="ARBA00022838"/>
    </source>
</evidence>
<feature type="compositionally biased region" description="Low complexity" evidence="13">
    <location>
        <begin position="47"/>
        <end position="57"/>
    </location>
</feature>
<organism evidence="15 16">
    <name type="scientific">Ophiocordyceps australis</name>
    <dbReference type="NCBI Taxonomy" id="1399860"/>
    <lineage>
        <taxon>Eukaryota</taxon>
        <taxon>Fungi</taxon>
        <taxon>Dikarya</taxon>
        <taxon>Ascomycota</taxon>
        <taxon>Pezizomycotina</taxon>
        <taxon>Sordariomycetes</taxon>
        <taxon>Hypocreomycetidae</taxon>
        <taxon>Hypocreales</taxon>
        <taxon>Ophiocordycipitaceae</taxon>
        <taxon>Ophiocordyceps</taxon>
    </lineage>
</organism>
<dbReference type="PANTHER" id="PTHR10643">
    <property type="entry name" value="KINETOCHORE PROTEIN NDC80"/>
    <property type="match status" value="1"/>
</dbReference>
<dbReference type="Gene3D" id="1.10.418.30">
    <property type="entry name" value="Ncd80 complex, Ncd80 subunit"/>
    <property type="match status" value="1"/>
</dbReference>
<dbReference type="GO" id="GO:0051315">
    <property type="term" value="P:attachment of mitotic spindle microtubules to kinetochore"/>
    <property type="evidence" value="ECO:0007669"/>
    <property type="project" value="UniProtKB-UniRule"/>
</dbReference>
<proteinExistence type="inferred from homology"/>
<dbReference type="PANTHER" id="PTHR10643:SF2">
    <property type="entry name" value="KINETOCHORE PROTEIN NDC80 HOMOLOG"/>
    <property type="match status" value="1"/>
</dbReference>
<evidence type="ECO:0000256" key="10">
    <source>
        <dbReference type="ARBA" id="ARBA00023328"/>
    </source>
</evidence>
<dbReference type="AlphaFoldDB" id="A0A2C5Y916"/>
<name>A0A2C5Y916_9HYPO</name>
<evidence type="ECO:0000256" key="7">
    <source>
        <dbReference type="ARBA" id="ARBA00023054"/>
    </source>
</evidence>
<evidence type="ECO:0000256" key="11">
    <source>
        <dbReference type="RuleBase" id="RU368072"/>
    </source>
</evidence>
<keyword evidence="5 11" id="KW-0498">Mitosis</keyword>
<evidence type="ECO:0000259" key="14">
    <source>
        <dbReference type="Pfam" id="PF03801"/>
    </source>
</evidence>
<feature type="compositionally biased region" description="Low complexity" evidence="13">
    <location>
        <begin position="89"/>
        <end position="101"/>
    </location>
</feature>
<keyword evidence="4 11" id="KW-0132">Cell division</keyword>
<dbReference type="InterPro" id="IPR038273">
    <property type="entry name" value="Ndc80_sf"/>
</dbReference>
<dbReference type="OrthoDB" id="7459479at2759"/>
<dbReference type="GO" id="GO:0005634">
    <property type="term" value="C:nucleus"/>
    <property type="evidence" value="ECO:0007669"/>
    <property type="project" value="UniProtKB-SubCell"/>
</dbReference>
<dbReference type="GO" id="GO:0031262">
    <property type="term" value="C:Ndc80 complex"/>
    <property type="evidence" value="ECO:0007669"/>
    <property type="project" value="UniProtKB-UniRule"/>
</dbReference>
<feature type="coiled-coil region" evidence="12">
    <location>
        <begin position="588"/>
        <end position="661"/>
    </location>
</feature>
<keyword evidence="3 11" id="KW-0158">Chromosome</keyword>
<comment type="function">
    <text evidence="1 11">Acts as a component of the essential kinetochore-associated NDC80 complex, which is required for chromosome segregation and spindle checkpoint activity.</text>
</comment>
<dbReference type="Proteomes" id="UP000226192">
    <property type="component" value="Unassembled WGS sequence"/>
</dbReference>
<keyword evidence="16" id="KW-1185">Reference proteome</keyword>
<evidence type="ECO:0000313" key="16">
    <source>
        <dbReference type="Proteomes" id="UP000226192"/>
    </source>
</evidence>
<dbReference type="InterPro" id="IPR055260">
    <property type="entry name" value="Ndc80_CH"/>
</dbReference>
<keyword evidence="9 11" id="KW-0131">Cell cycle</keyword>
<comment type="caution">
    <text evidence="15">The sequence shown here is derived from an EMBL/GenBank/DDBJ whole genome shotgun (WGS) entry which is preliminary data.</text>
</comment>
<evidence type="ECO:0000256" key="4">
    <source>
        <dbReference type="ARBA" id="ARBA00022618"/>
    </source>
</evidence>
<evidence type="ECO:0000256" key="2">
    <source>
        <dbReference type="ARBA" id="ARBA00007050"/>
    </source>
</evidence>
<evidence type="ECO:0000256" key="8">
    <source>
        <dbReference type="ARBA" id="ARBA00023242"/>
    </source>
</evidence>
<evidence type="ECO:0000256" key="13">
    <source>
        <dbReference type="SAM" id="MobiDB-lite"/>
    </source>
</evidence>
<gene>
    <name evidence="15" type="ORF">CDD81_923</name>
</gene>
<dbReference type="InterPro" id="IPR005550">
    <property type="entry name" value="Kinetochore_Ndc80"/>
</dbReference>
<evidence type="ECO:0000256" key="5">
    <source>
        <dbReference type="ARBA" id="ARBA00022776"/>
    </source>
</evidence>
<dbReference type="EMBL" id="NJET01000012">
    <property type="protein sequence ID" value="PHH65975.1"/>
    <property type="molecule type" value="Genomic_DNA"/>
</dbReference>
<comment type="similarity">
    <text evidence="2 11">Belongs to the NDC80/HEC1 family.</text>
</comment>